<gene>
    <name evidence="1" type="ORF">F0562_000704</name>
</gene>
<dbReference type="EMBL" id="CM018031">
    <property type="protein sequence ID" value="KAA8549020.1"/>
    <property type="molecule type" value="Genomic_DNA"/>
</dbReference>
<sequence>MESSTANIILNNFSRNPEISARTFRHGVSYGIAGSCCKHNLCSSQMFRFARFVAREELVCCKIWEGVHSGCLRASA</sequence>
<dbReference type="AlphaFoldDB" id="A0A5J5C4I0"/>
<organism evidence="1 2">
    <name type="scientific">Nyssa sinensis</name>
    <dbReference type="NCBI Taxonomy" id="561372"/>
    <lineage>
        <taxon>Eukaryota</taxon>
        <taxon>Viridiplantae</taxon>
        <taxon>Streptophyta</taxon>
        <taxon>Embryophyta</taxon>
        <taxon>Tracheophyta</taxon>
        <taxon>Spermatophyta</taxon>
        <taxon>Magnoliopsida</taxon>
        <taxon>eudicotyledons</taxon>
        <taxon>Gunneridae</taxon>
        <taxon>Pentapetalae</taxon>
        <taxon>asterids</taxon>
        <taxon>Cornales</taxon>
        <taxon>Nyssaceae</taxon>
        <taxon>Nyssa</taxon>
    </lineage>
</organism>
<keyword evidence="2" id="KW-1185">Reference proteome</keyword>
<evidence type="ECO:0000313" key="1">
    <source>
        <dbReference type="EMBL" id="KAA8549020.1"/>
    </source>
</evidence>
<protein>
    <submittedName>
        <fullName evidence="1">Uncharacterized protein</fullName>
    </submittedName>
</protein>
<accession>A0A5J5C4I0</accession>
<name>A0A5J5C4I0_9ASTE</name>
<evidence type="ECO:0000313" key="2">
    <source>
        <dbReference type="Proteomes" id="UP000325577"/>
    </source>
</evidence>
<dbReference type="Proteomes" id="UP000325577">
    <property type="component" value="Linkage Group LG0"/>
</dbReference>
<reference evidence="1 2" key="1">
    <citation type="submission" date="2019-09" db="EMBL/GenBank/DDBJ databases">
        <title>A chromosome-level genome assembly of the Chinese tupelo Nyssa sinensis.</title>
        <authorList>
            <person name="Yang X."/>
            <person name="Kang M."/>
            <person name="Yang Y."/>
            <person name="Xiong H."/>
            <person name="Wang M."/>
            <person name="Zhang Z."/>
            <person name="Wang Z."/>
            <person name="Wu H."/>
            <person name="Ma T."/>
            <person name="Liu J."/>
            <person name="Xi Z."/>
        </authorList>
    </citation>
    <scope>NUCLEOTIDE SEQUENCE [LARGE SCALE GENOMIC DNA]</scope>
    <source>
        <strain evidence="1">J267</strain>
        <tissue evidence="1">Leaf</tissue>
    </source>
</reference>
<proteinExistence type="predicted"/>